<keyword evidence="8 11" id="KW-0067">ATP-binding</keyword>
<accession>A0A2K2FIQ6</accession>
<evidence type="ECO:0000256" key="4">
    <source>
        <dbReference type="ARBA" id="ARBA00016460"/>
    </source>
</evidence>
<dbReference type="Pfam" id="PF01259">
    <property type="entry name" value="SAICAR_synt"/>
    <property type="match status" value="1"/>
</dbReference>
<keyword evidence="5 11" id="KW-0436">Ligase</keyword>
<dbReference type="HAMAP" id="MF_00137">
    <property type="entry name" value="SAICAR_synth"/>
    <property type="match status" value="1"/>
</dbReference>
<comment type="similarity">
    <text evidence="2 11">Belongs to the SAICAR synthetase family.</text>
</comment>
<dbReference type="OrthoDB" id="9801549at2"/>
<evidence type="ECO:0000256" key="9">
    <source>
        <dbReference type="ARBA" id="ARBA00030409"/>
    </source>
</evidence>
<dbReference type="RefSeq" id="WP_103081698.1">
    <property type="nucleotide sequence ID" value="NZ_CP021850.1"/>
</dbReference>
<feature type="domain" description="SAICAR synthetase/ADE2 N-terminal" evidence="12">
    <location>
        <begin position="15"/>
        <end position="264"/>
    </location>
</feature>
<dbReference type="GO" id="GO:0005737">
    <property type="term" value="C:cytoplasm"/>
    <property type="evidence" value="ECO:0007669"/>
    <property type="project" value="TreeGrafter"/>
</dbReference>
<dbReference type="PANTHER" id="PTHR43700:SF1">
    <property type="entry name" value="PHOSPHORIBOSYLAMINOIMIDAZOLE-SUCCINOCARBOXAMIDE SYNTHASE"/>
    <property type="match status" value="1"/>
</dbReference>
<evidence type="ECO:0000256" key="1">
    <source>
        <dbReference type="ARBA" id="ARBA00004672"/>
    </source>
</evidence>
<evidence type="ECO:0000313" key="14">
    <source>
        <dbReference type="Proteomes" id="UP000236151"/>
    </source>
</evidence>
<dbReference type="InterPro" id="IPR018236">
    <property type="entry name" value="SAICAR_synthetase_CS"/>
</dbReference>
<comment type="catalytic activity">
    <reaction evidence="10 11">
        <text>5-amino-1-(5-phospho-D-ribosyl)imidazole-4-carboxylate + L-aspartate + ATP = (2S)-2-[5-amino-1-(5-phospho-beta-D-ribosyl)imidazole-4-carboxamido]succinate + ADP + phosphate + 2 H(+)</text>
        <dbReference type="Rhea" id="RHEA:22628"/>
        <dbReference type="ChEBI" id="CHEBI:15378"/>
        <dbReference type="ChEBI" id="CHEBI:29991"/>
        <dbReference type="ChEBI" id="CHEBI:30616"/>
        <dbReference type="ChEBI" id="CHEBI:43474"/>
        <dbReference type="ChEBI" id="CHEBI:58443"/>
        <dbReference type="ChEBI" id="CHEBI:77657"/>
        <dbReference type="ChEBI" id="CHEBI:456216"/>
        <dbReference type="EC" id="6.3.2.6"/>
    </reaction>
</comment>
<dbReference type="GO" id="GO:0004639">
    <property type="term" value="F:phosphoribosylaminoimidazolesuccinocarboxamide synthase activity"/>
    <property type="evidence" value="ECO:0007669"/>
    <property type="project" value="UniProtKB-UniRule"/>
</dbReference>
<gene>
    <name evidence="11" type="primary">purC</name>
    <name evidence="13" type="ORF">CDQ84_10490</name>
</gene>
<reference evidence="13 14" key="1">
    <citation type="submission" date="2017-06" db="EMBL/GenBank/DDBJ databases">
        <title>Investigating the central metabolism of Clostridium thermosuccinogenes.</title>
        <authorList>
            <person name="Koendjbiharie J.G."/>
            <person name="van Kranenburg R."/>
        </authorList>
    </citation>
    <scope>NUCLEOTIDE SEQUENCE [LARGE SCALE GENOMIC DNA]</scope>
    <source>
        <strain evidence="13 14">DSM 5806</strain>
    </source>
</reference>
<comment type="caution">
    <text evidence="13">The sequence shown here is derived from an EMBL/GenBank/DDBJ whole genome shotgun (WGS) entry which is preliminary data.</text>
</comment>
<evidence type="ECO:0000256" key="10">
    <source>
        <dbReference type="ARBA" id="ARBA00048475"/>
    </source>
</evidence>
<keyword evidence="14" id="KW-1185">Reference proteome</keyword>
<dbReference type="PROSITE" id="PS01058">
    <property type="entry name" value="SAICAR_SYNTHETASE_2"/>
    <property type="match status" value="1"/>
</dbReference>
<name>A0A2K2FIQ6_9CLOT</name>
<dbReference type="CDD" id="cd01414">
    <property type="entry name" value="SAICAR_synt_Sc"/>
    <property type="match status" value="1"/>
</dbReference>
<sequence length="294" mass="33508">MLINDTSFIKRPIFVKGKVRDVYDLGDKLLIVVTDRISAFDVVFPNLIPDKGKVLNSISEFWFNYTSDIIGNHMITTDVSQYPEELSQFKEELQGRSMLVKKVDMVPAECIVRGYLEGSGLKEYNKTGSICGVKLPEGLKQADKLPEPIFTPSTKVQDGHDQNVTFEELADAIGRDLAEKLKDISLKLYKKASSYAESRGLILADTKFEFGMLDGKLVVADEIFTPDSSRFWAMDDYEPGRPQKSFDKQYLRDYLESITWDKQPPAPSLPDYVIEKTREKYLEAYERITGKKLE</sequence>
<dbReference type="EMBL" id="NIOJ01000025">
    <property type="protein sequence ID" value="PNT98663.1"/>
    <property type="molecule type" value="Genomic_DNA"/>
</dbReference>
<dbReference type="KEGG" id="cthd:CDO33_17955"/>
<keyword evidence="7 11" id="KW-0658">Purine biosynthesis</keyword>
<protein>
    <recommendedName>
        <fullName evidence="4 11">Phosphoribosylaminoimidazole-succinocarboxamide synthase</fullName>
        <ecNumber evidence="3 11">6.3.2.6</ecNumber>
    </recommendedName>
    <alternativeName>
        <fullName evidence="9 11">SAICAR synthetase</fullName>
    </alternativeName>
</protein>
<comment type="pathway">
    <text evidence="1 11">Purine metabolism; IMP biosynthesis via de novo pathway; 5-amino-1-(5-phospho-D-ribosyl)imidazole-4-carboxamide from 5-amino-1-(5-phospho-D-ribosyl)imidazole-4-carboxylate: step 1/2.</text>
</comment>
<keyword evidence="6 11" id="KW-0547">Nucleotide-binding</keyword>
<dbReference type="NCBIfam" id="TIGR00081">
    <property type="entry name" value="purC"/>
    <property type="match status" value="1"/>
</dbReference>
<evidence type="ECO:0000256" key="6">
    <source>
        <dbReference type="ARBA" id="ARBA00022741"/>
    </source>
</evidence>
<dbReference type="Proteomes" id="UP000236151">
    <property type="component" value="Unassembled WGS sequence"/>
</dbReference>
<proteinExistence type="inferred from homology"/>
<evidence type="ECO:0000256" key="2">
    <source>
        <dbReference type="ARBA" id="ARBA00010190"/>
    </source>
</evidence>
<evidence type="ECO:0000256" key="3">
    <source>
        <dbReference type="ARBA" id="ARBA00012217"/>
    </source>
</evidence>
<evidence type="ECO:0000259" key="12">
    <source>
        <dbReference type="Pfam" id="PF01259"/>
    </source>
</evidence>
<dbReference type="Gene3D" id="3.30.200.20">
    <property type="entry name" value="Phosphorylase Kinase, domain 1"/>
    <property type="match status" value="1"/>
</dbReference>
<dbReference type="PANTHER" id="PTHR43700">
    <property type="entry name" value="PHOSPHORIBOSYLAMINOIMIDAZOLE-SUCCINOCARBOXAMIDE SYNTHASE"/>
    <property type="match status" value="1"/>
</dbReference>
<evidence type="ECO:0000256" key="11">
    <source>
        <dbReference type="HAMAP-Rule" id="MF_00137"/>
    </source>
</evidence>
<dbReference type="EC" id="6.3.2.6" evidence="3 11"/>
<evidence type="ECO:0000256" key="5">
    <source>
        <dbReference type="ARBA" id="ARBA00022598"/>
    </source>
</evidence>
<dbReference type="UniPathway" id="UPA00074">
    <property type="reaction ID" value="UER00131"/>
</dbReference>
<dbReference type="FunFam" id="3.30.470.20:FF:000015">
    <property type="entry name" value="Phosphoribosylaminoimidazole-succinocarboxamide synthase"/>
    <property type="match status" value="1"/>
</dbReference>
<dbReference type="InterPro" id="IPR028923">
    <property type="entry name" value="SAICAR_synt/ADE2_N"/>
</dbReference>
<dbReference type="NCBIfam" id="NF010568">
    <property type="entry name" value="PRK13961.1"/>
    <property type="match status" value="1"/>
</dbReference>
<dbReference type="InterPro" id="IPR001636">
    <property type="entry name" value="SAICAR_synth"/>
</dbReference>
<evidence type="ECO:0000313" key="13">
    <source>
        <dbReference type="EMBL" id="PNT98663.1"/>
    </source>
</evidence>
<evidence type="ECO:0000256" key="7">
    <source>
        <dbReference type="ARBA" id="ARBA00022755"/>
    </source>
</evidence>
<dbReference type="Gene3D" id="3.30.470.20">
    <property type="entry name" value="ATP-grasp fold, B domain"/>
    <property type="match status" value="1"/>
</dbReference>
<dbReference type="GO" id="GO:0006189">
    <property type="term" value="P:'de novo' IMP biosynthetic process"/>
    <property type="evidence" value="ECO:0007669"/>
    <property type="project" value="UniProtKB-UniRule"/>
</dbReference>
<organism evidence="13 14">
    <name type="scientific">Clostridium thermosuccinogenes</name>
    <dbReference type="NCBI Taxonomy" id="84032"/>
    <lineage>
        <taxon>Bacteria</taxon>
        <taxon>Bacillati</taxon>
        <taxon>Bacillota</taxon>
        <taxon>Clostridia</taxon>
        <taxon>Eubacteriales</taxon>
        <taxon>Clostridiaceae</taxon>
        <taxon>Clostridium</taxon>
    </lineage>
</organism>
<dbReference type="SUPFAM" id="SSF56104">
    <property type="entry name" value="SAICAR synthase-like"/>
    <property type="match status" value="1"/>
</dbReference>
<dbReference type="GO" id="GO:0005524">
    <property type="term" value="F:ATP binding"/>
    <property type="evidence" value="ECO:0007669"/>
    <property type="project" value="UniProtKB-KW"/>
</dbReference>
<evidence type="ECO:0000256" key="8">
    <source>
        <dbReference type="ARBA" id="ARBA00022840"/>
    </source>
</evidence>
<dbReference type="AlphaFoldDB" id="A0A2K2FIQ6"/>